<dbReference type="AlphaFoldDB" id="A0A2N5S187"/>
<dbReference type="EMBL" id="PGCI01001166">
    <property type="protein sequence ID" value="PLW07010.1"/>
    <property type="molecule type" value="Genomic_DNA"/>
</dbReference>
<evidence type="ECO:0000313" key="3">
    <source>
        <dbReference type="Proteomes" id="UP000235392"/>
    </source>
</evidence>
<reference evidence="2 3" key="1">
    <citation type="submission" date="2017-11" db="EMBL/GenBank/DDBJ databases">
        <title>De novo assembly and phasing of dikaryotic genomes from two isolates of Puccinia coronata f. sp. avenae, the causal agent of oat crown rust.</title>
        <authorList>
            <person name="Miller M.E."/>
            <person name="Zhang Y."/>
            <person name="Omidvar V."/>
            <person name="Sperschneider J."/>
            <person name="Schwessinger B."/>
            <person name="Raley C."/>
            <person name="Palmer J.M."/>
            <person name="Garnica D."/>
            <person name="Upadhyaya N."/>
            <person name="Rathjen J."/>
            <person name="Taylor J.M."/>
            <person name="Park R.F."/>
            <person name="Dodds P.N."/>
            <person name="Hirsch C.D."/>
            <person name="Kianian S.F."/>
            <person name="Figueroa M."/>
        </authorList>
    </citation>
    <scope>NUCLEOTIDE SEQUENCE [LARGE SCALE GENOMIC DNA]</scope>
    <source>
        <strain evidence="2">12SD80</strain>
    </source>
</reference>
<dbReference type="Proteomes" id="UP000235392">
    <property type="component" value="Unassembled WGS sequence"/>
</dbReference>
<evidence type="ECO:0000313" key="2">
    <source>
        <dbReference type="EMBL" id="PLW07010.1"/>
    </source>
</evidence>
<feature type="region of interest" description="Disordered" evidence="1">
    <location>
        <begin position="220"/>
        <end position="239"/>
    </location>
</feature>
<name>A0A2N5S187_9BASI</name>
<organism evidence="2 3">
    <name type="scientific">Puccinia coronata f. sp. avenae</name>
    <dbReference type="NCBI Taxonomy" id="200324"/>
    <lineage>
        <taxon>Eukaryota</taxon>
        <taxon>Fungi</taxon>
        <taxon>Dikarya</taxon>
        <taxon>Basidiomycota</taxon>
        <taxon>Pucciniomycotina</taxon>
        <taxon>Pucciniomycetes</taxon>
        <taxon>Pucciniales</taxon>
        <taxon>Pucciniaceae</taxon>
        <taxon>Puccinia</taxon>
    </lineage>
</organism>
<sequence>MVVSKAAKGQRQRRRRELRELKIQESLGVQRKRSNVRKKAPKTVVVISDSEDDEIKCLDGNNQIEDEIECLDPGPHSPKINDDIELLDSDPQVIHRETPDLRGDDPNLNPSQCDVPSNISVDNNLDTSQCDTSGKKTSQILRSNTPSDVEDNTFDLYDLEIEKRNDANDLIQYMQASINNDTSDEESGTEDDPLQAMWSIFYGPCVSVEPNSQKRILKSGKTSYEHPVASKNPSSQKLVPRALPRQTKHDRKNKILAALGPNNNIMAKFLAQKSSTQQNSESTIEQQNSDAMIDPSLNHANPCNPEVPDEAAQRLNDIQAQYLSAPKPLNSQSEVKKAQSKANKAKAQWDQLHLAIVAATAVLKEKEKKNKKFVFPQSTVDNLNEFNALRLQHTLDGTPQPSSVASLATAQSSIRRQKTNNPPQKTCGVYLAKLISKQAQHVITYREIPLKTGGNKKNHKSLLNRPDLREALFKWAASQVPGAVTPLTFRSHIINNLFPSLNINSPLSRNAATRWMYKLGYRPQEHKKSLYFDGHERPDVVQARIEYIKNYTMYRKRSRMYDLKTFEHASLVEPEELQDSRETVFVFHDESTIHAKERPKSTWLLPGTSELRSKNVGRLMHISDFILETTGRLKLSDEQFLKSQEEDATKTKAADAATVIYPGSKGDSWWDMDQLCNQVLHKAIPIFNFLHPNSQAIFVFDCSSAHGAYAKNALRSQNMNLKYGGKQSHLRSSIIPSNDPCIPSQLRGLPQSFVYDMSHPDPNRAGKPKGIQAILEERGLWQHYSMQVQKEGKPPLKLQCDKCISSNTRKDAEERAARLIQQAEDVGYFLAHEQSFSELAASDQNFAGLLTPNGTLMSIATQSTDQNCCWSKIMSCQSDFMNERPLLQTLIEDAGHVCLFLPKFHCELNPIELFWSYIKESYRKQSHTCTSFPAYKQLFERVRQSCPLVTIRKYFCRIDRQISAYQQGYTGQQSTLLMKKYKSHRCIPRNAAMSIEMLT</sequence>
<dbReference type="InterPro" id="IPR036397">
    <property type="entry name" value="RNaseH_sf"/>
</dbReference>
<evidence type="ECO:0000256" key="1">
    <source>
        <dbReference type="SAM" id="MobiDB-lite"/>
    </source>
</evidence>
<dbReference type="GO" id="GO:0003676">
    <property type="term" value="F:nucleic acid binding"/>
    <property type="evidence" value="ECO:0007669"/>
    <property type="project" value="InterPro"/>
</dbReference>
<proteinExistence type="predicted"/>
<accession>A0A2N5S187</accession>
<protein>
    <recommendedName>
        <fullName evidence="4">Tc1-like transposase DDE domain-containing protein</fullName>
    </recommendedName>
</protein>
<comment type="caution">
    <text evidence="2">The sequence shown here is derived from an EMBL/GenBank/DDBJ whole genome shotgun (WGS) entry which is preliminary data.</text>
</comment>
<evidence type="ECO:0008006" key="4">
    <source>
        <dbReference type="Google" id="ProtNLM"/>
    </source>
</evidence>
<dbReference type="PANTHER" id="PTHR35871">
    <property type="entry name" value="EXPRESSED PROTEIN"/>
    <property type="match status" value="1"/>
</dbReference>
<gene>
    <name evidence="2" type="ORF">PCASD_24546</name>
</gene>
<dbReference type="Gene3D" id="3.30.420.10">
    <property type="entry name" value="Ribonuclease H-like superfamily/Ribonuclease H"/>
    <property type="match status" value="1"/>
</dbReference>
<dbReference type="PANTHER" id="PTHR35871:SF1">
    <property type="entry name" value="CXC1-LIKE CYSTEINE CLUSTER ASSOCIATED WITH KDZ TRANSPOSASES DOMAIN-CONTAINING PROTEIN"/>
    <property type="match status" value="1"/>
</dbReference>